<evidence type="ECO:0000313" key="3">
    <source>
        <dbReference type="Proteomes" id="UP000034606"/>
    </source>
</evidence>
<comment type="caution">
    <text evidence="2">The sequence shown here is derived from an EMBL/GenBank/DDBJ whole genome shotgun (WGS) entry which is preliminary data.</text>
</comment>
<gene>
    <name evidence="2" type="ORF">US05_C0012G0004</name>
</gene>
<accession>A0A0G0DT57</accession>
<sequence>MLMGYCGMDKIINRNKNISNGTRKSIIFILLIIFLVFVGARIVFAYSFFGGVFGGRIISMPALEIAEMEAAGYICPLFGTSISIVPIGSPPGTPTSYFIPSYITPRTRTTPAIRQLILGRYSGQTMITCTLPSDPPITTTVSLDTINLFGTSRR</sequence>
<organism evidence="2 3">
    <name type="scientific">Candidatus Nomurabacteria bacterium GW2011_GWA1_36_15</name>
    <dbReference type="NCBI Taxonomy" id="1618728"/>
    <lineage>
        <taxon>Bacteria</taxon>
        <taxon>Candidatus Nomuraibacteriota</taxon>
    </lineage>
</organism>
<dbReference type="EMBL" id="LBRM01000012">
    <property type="protein sequence ID" value="KKP97724.1"/>
    <property type="molecule type" value="Genomic_DNA"/>
</dbReference>
<evidence type="ECO:0000313" key="2">
    <source>
        <dbReference type="EMBL" id="KKP97724.1"/>
    </source>
</evidence>
<proteinExistence type="predicted"/>
<dbReference type="AlphaFoldDB" id="A0A0G0DT57"/>
<name>A0A0G0DT57_9BACT</name>
<reference evidence="2 3" key="1">
    <citation type="journal article" date="2015" name="Nature">
        <title>rRNA introns, odd ribosomes, and small enigmatic genomes across a large radiation of phyla.</title>
        <authorList>
            <person name="Brown C.T."/>
            <person name="Hug L.A."/>
            <person name="Thomas B.C."/>
            <person name="Sharon I."/>
            <person name="Castelle C.J."/>
            <person name="Singh A."/>
            <person name="Wilkins M.J."/>
            <person name="Williams K.H."/>
            <person name="Banfield J.F."/>
        </authorList>
    </citation>
    <scope>NUCLEOTIDE SEQUENCE [LARGE SCALE GENOMIC DNA]</scope>
</reference>
<keyword evidence="1" id="KW-1133">Transmembrane helix</keyword>
<feature type="transmembrane region" description="Helical" evidence="1">
    <location>
        <begin position="26"/>
        <end position="49"/>
    </location>
</feature>
<evidence type="ECO:0000256" key="1">
    <source>
        <dbReference type="SAM" id="Phobius"/>
    </source>
</evidence>
<dbReference type="Proteomes" id="UP000034606">
    <property type="component" value="Unassembled WGS sequence"/>
</dbReference>
<keyword evidence="1" id="KW-0812">Transmembrane</keyword>
<protein>
    <submittedName>
        <fullName evidence="2">Uncharacterized protein</fullName>
    </submittedName>
</protein>
<keyword evidence="1" id="KW-0472">Membrane</keyword>